<sequence length="551" mass="60401">MKHTNRLTKFVAMFCLALMLGCANLAFFAHEVRADSTYSYRTAPNDTIGVTRPTITYYFTTDLGMQPVAYSMYVNGKSVTVAYDGKGTLSYTPTQDLAPGEYKVDISITYAGYMPMEQSWKFTVAANALKQFQAATSEQQDGLSALNDYRTIYGLSPVKFNDMLNAGATAHAKYLEDNKVNQTKENRISLHDEEPGKPGFTGKKPIDRAKYFGYSVGGIGEDAALLKGAVKEAIDALFDAPYHRSPLLDPSIQEVGVGRVGNYTVILFGLTPASSSQLVVSPAPGDRFVPTDFDGYEAPDPLRMHSGATYPAGYPIMAQYFGTGIDKVKLVSAELLDSSNKPVDFLANSPDNDDSLTNAIILIPRKPLEADARYHVKLKLEAVKTDGTSTAETKEWDFTTEPVASLGKQKLHQNAADYKKYYVTAAPVERVAAFGLDDTNYKVDGIPFPMKRPPLIVDGFSYLYIRDLAAALGANVEWDNAKRAAVYTKGALKVTLYTNTNQYEINGTVKTTDTPARLIDENTMVPVRLLAEVLGAKVDYVEATRTVKIAY</sequence>
<evidence type="ECO:0000259" key="3">
    <source>
        <dbReference type="Pfam" id="PF07833"/>
    </source>
</evidence>
<dbReference type="RefSeq" id="WP_218100939.1">
    <property type="nucleotide sequence ID" value="NZ_CAJVCE010000014.1"/>
</dbReference>
<evidence type="ECO:0000313" key="4">
    <source>
        <dbReference type="EMBL" id="CAG7650174.1"/>
    </source>
</evidence>
<keyword evidence="5" id="KW-1185">Reference proteome</keyword>
<organism evidence="4 5">
    <name type="scientific">Paenibacillus allorhizosphaerae</name>
    <dbReference type="NCBI Taxonomy" id="2849866"/>
    <lineage>
        <taxon>Bacteria</taxon>
        <taxon>Bacillati</taxon>
        <taxon>Bacillota</taxon>
        <taxon>Bacilli</taxon>
        <taxon>Bacillales</taxon>
        <taxon>Paenibacillaceae</taxon>
        <taxon>Paenibacillus</taxon>
    </lineage>
</organism>
<dbReference type="CDD" id="cd05379">
    <property type="entry name" value="CAP_bacterial"/>
    <property type="match status" value="1"/>
</dbReference>
<feature type="domain" description="SCP" evidence="2">
    <location>
        <begin position="143"/>
        <end position="262"/>
    </location>
</feature>
<dbReference type="PROSITE" id="PS51257">
    <property type="entry name" value="PROKAR_LIPOPROTEIN"/>
    <property type="match status" value="1"/>
</dbReference>
<dbReference type="InterPro" id="IPR012854">
    <property type="entry name" value="Cu_amine_oxidase-like_N"/>
</dbReference>
<feature type="signal peptide" evidence="1">
    <location>
        <begin position="1"/>
        <end position="25"/>
    </location>
</feature>
<dbReference type="Pfam" id="PF07833">
    <property type="entry name" value="Cu_amine_oxidN1"/>
    <property type="match status" value="1"/>
</dbReference>
<dbReference type="Proteomes" id="UP000730618">
    <property type="component" value="Unassembled WGS sequence"/>
</dbReference>
<evidence type="ECO:0008006" key="6">
    <source>
        <dbReference type="Google" id="ProtNLM"/>
    </source>
</evidence>
<evidence type="ECO:0000256" key="1">
    <source>
        <dbReference type="SAM" id="SignalP"/>
    </source>
</evidence>
<dbReference type="PANTHER" id="PTHR31157">
    <property type="entry name" value="SCP DOMAIN-CONTAINING PROTEIN"/>
    <property type="match status" value="1"/>
</dbReference>
<protein>
    <recommendedName>
        <fullName evidence="6">S-layer protein</fullName>
    </recommendedName>
</protein>
<feature type="domain" description="Copper amine oxidase-like N-terminal" evidence="3">
    <location>
        <begin position="442"/>
        <end position="549"/>
    </location>
</feature>
<dbReference type="EMBL" id="CAJVCE010000014">
    <property type="protein sequence ID" value="CAG7650174.1"/>
    <property type="molecule type" value="Genomic_DNA"/>
</dbReference>
<evidence type="ECO:0000259" key="2">
    <source>
        <dbReference type="Pfam" id="PF00188"/>
    </source>
</evidence>
<gene>
    <name evidence="4" type="ORF">PAECIP111802_04657</name>
</gene>
<name>A0ABN7TPN0_9BACL</name>
<dbReference type="PANTHER" id="PTHR31157:SF1">
    <property type="entry name" value="SCP DOMAIN-CONTAINING PROTEIN"/>
    <property type="match status" value="1"/>
</dbReference>
<keyword evidence="1" id="KW-0732">Signal</keyword>
<feature type="chain" id="PRO_5045431973" description="S-layer protein" evidence="1">
    <location>
        <begin position="26"/>
        <end position="551"/>
    </location>
</feature>
<evidence type="ECO:0000313" key="5">
    <source>
        <dbReference type="Proteomes" id="UP000730618"/>
    </source>
</evidence>
<dbReference type="Pfam" id="PF00188">
    <property type="entry name" value="CAP"/>
    <property type="match status" value="1"/>
</dbReference>
<proteinExistence type="predicted"/>
<dbReference type="InterPro" id="IPR014044">
    <property type="entry name" value="CAP_dom"/>
</dbReference>
<reference evidence="4 5" key="1">
    <citation type="submission" date="2021-06" db="EMBL/GenBank/DDBJ databases">
        <authorList>
            <person name="Criscuolo A."/>
        </authorList>
    </citation>
    <scope>NUCLEOTIDE SEQUENCE [LARGE SCALE GENOMIC DNA]</scope>
    <source>
        <strain evidence="5">CIP 111802</strain>
    </source>
</reference>
<comment type="caution">
    <text evidence="4">The sequence shown here is derived from an EMBL/GenBank/DDBJ whole genome shotgun (WGS) entry which is preliminary data.</text>
</comment>
<accession>A0ABN7TPN0</accession>